<dbReference type="PATRIC" id="fig|1774.35.peg.2305"/>
<accession>A0A0E3XMW1</accession>
<reference evidence="1 7" key="1">
    <citation type="submission" date="2016-10" db="EMBL/GenBank/DDBJ databases">
        <title>Evaluation of Human, Animal and Environmental Mycobacterium chelonae Isolates by Core Genome Phylogenomic Analysis, Targeted Gene Comparison, and Anti-microbial Susceptibility Patterns: A Tale of Mistaken Identities.</title>
        <authorList>
            <person name="Fogelson S.B."/>
            <person name="Camus A.C."/>
            <person name="Lorenz W."/>
            <person name="Vasireddy R."/>
            <person name="Vasireddy S."/>
            <person name="Smith T."/>
            <person name="Brown-Elliott B.A."/>
            <person name="Wallace R.J.Jr."/>
            <person name="Hasan N.A."/>
            <person name="Reischl U."/>
            <person name="Sanchez S."/>
        </authorList>
    </citation>
    <scope>NUCLEOTIDE SEQUENCE [LARGE SCALE GENOMIC DNA]</scope>
    <source>
        <strain evidence="1 7">42895</strain>
    </source>
</reference>
<evidence type="ECO:0000313" key="7">
    <source>
        <dbReference type="Proteomes" id="UP000180113"/>
    </source>
</evidence>
<organism evidence="2 6">
    <name type="scientific">Mycobacteroides chelonae</name>
    <name type="common">Mycobacterium chelonae</name>
    <dbReference type="NCBI Taxonomy" id="1774"/>
    <lineage>
        <taxon>Bacteria</taxon>
        <taxon>Bacillati</taxon>
        <taxon>Actinomycetota</taxon>
        <taxon>Actinomycetes</taxon>
        <taxon>Mycobacteriales</taxon>
        <taxon>Mycobacteriaceae</taxon>
        <taxon>Mycobacteroides</taxon>
    </lineage>
</organism>
<protein>
    <submittedName>
        <fullName evidence="2">Uncharacterized protein</fullName>
    </submittedName>
</protein>
<dbReference type="Proteomes" id="UP000180113">
    <property type="component" value="Unassembled WGS sequence"/>
</dbReference>
<dbReference type="AlphaFoldDB" id="A0A0E3XMW1"/>
<keyword evidence="5" id="KW-1185">Reference proteome</keyword>
<dbReference type="RefSeq" id="WP_046253635.1">
    <property type="nucleotide sequence ID" value="NZ_BSAK01000015.1"/>
</dbReference>
<dbReference type="OrthoDB" id="3747467at2"/>
<proteinExistence type="predicted"/>
<reference evidence="4 8" key="3">
    <citation type="submission" date="2019-06" db="EMBL/GenBank/DDBJ databases">
        <title>Whole geneome sequnce of Mycobacteroides chelonae M77 isolated from bovine milk from Meghalaya, India.</title>
        <authorList>
            <person name="Vise E."/>
            <person name="Das S."/>
            <person name="Garg A."/>
            <person name="Ghatak S."/>
            <person name="Shakuntala I."/>
            <person name="Milton A.A.P."/>
            <person name="Karam A."/>
            <person name="Sanjukta R."/>
            <person name="Puro K."/>
            <person name="Sen A."/>
        </authorList>
    </citation>
    <scope>NUCLEOTIDE SEQUENCE [LARGE SCALE GENOMIC DNA]</scope>
    <source>
        <strain evidence="4 8">M77</strain>
    </source>
</reference>
<dbReference type="EMBL" id="CP041150">
    <property type="protein sequence ID" value="QDF70756.1"/>
    <property type="molecule type" value="Genomic_DNA"/>
</dbReference>
<dbReference type="GeneID" id="31679883"/>
<reference evidence="5 6" key="2">
    <citation type="submission" date="2016-10" db="EMBL/GenBank/DDBJ databases">
        <title>Evaluation of Human, Veterinary and Environmental Mycobacterium chelonae Isolates by Core Genome Phylogenomic Analysis, Targeted Gene Comparison, and Anti-microbial Susceptibility Patterns: A Tale of Mistaken Identities.</title>
        <authorList>
            <person name="Fogelson S.B."/>
            <person name="Camus A.C."/>
            <person name="Lorenz W."/>
            <person name="Vasireddy R."/>
            <person name="Vasireddy S."/>
            <person name="Smith T."/>
            <person name="Brown-Elliott B.A."/>
            <person name="Wallace R.J.Jr."/>
            <person name="Hasan N.A."/>
            <person name="Reischl U."/>
            <person name="Sanchez S."/>
        </authorList>
    </citation>
    <scope>NUCLEOTIDE SEQUENCE [LARGE SCALE GENOMIC DNA]</scope>
    <source>
        <strain evidence="2 6">15515</strain>
        <strain evidence="3 5">15518</strain>
    </source>
</reference>
<evidence type="ECO:0000313" key="8">
    <source>
        <dbReference type="Proteomes" id="UP000317728"/>
    </source>
</evidence>
<dbReference type="Proteomes" id="UP000317728">
    <property type="component" value="Chromosome"/>
</dbReference>
<evidence type="ECO:0000313" key="3">
    <source>
        <dbReference type="EMBL" id="OHU76492.1"/>
    </source>
</evidence>
<dbReference type="HOGENOM" id="CLU_114084_0_0_11"/>
<dbReference type="EMBL" id="MLIS01000002">
    <property type="protein sequence ID" value="OHU76492.1"/>
    <property type="molecule type" value="Genomic_DNA"/>
</dbReference>
<gene>
    <name evidence="1" type="ORF">BKG62_20055</name>
    <name evidence="2" type="ORF">BKG82_01100</name>
    <name evidence="3" type="ORF">BKG84_19965</name>
    <name evidence="4" type="ORF">FJK96_11765</name>
</gene>
<dbReference type="Proteomes" id="UP000179441">
    <property type="component" value="Unassembled WGS sequence"/>
</dbReference>
<evidence type="ECO:0000313" key="1">
    <source>
        <dbReference type="EMBL" id="OHT47982.1"/>
    </source>
</evidence>
<evidence type="ECO:0000313" key="6">
    <source>
        <dbReference type="Proteomes" id="UP000180043"/>
    </source>
</evidence>
<evidence type="ECO:0000313" key="4">
    <source>
        <dbReference type="EMBL" id="QDF70756.1"/>
    </source>
</evidence>
<dbReference type="EMBL" id="MLIQ01000006">
    <property type="protein sequence ID" value="OHU60727.1"/>
    <property type="molecule type" value="Genomic_DNA"/>
</dbReference>
<evidence type="ECO:0000313" key="5">
    <source>
        <dbReference type="Proteomes" id="UP000179441"/>
    </source>
</evidence>
<dbReference type="Proteomes" id="UP000180043">
    <property type="component" value="Unassembled WGS sequence"/>
</dbReference>
<evidence type="ECO:0000313" key="2">
    <source>
        <dbReference type="EMBL" id="OHU60727.1"/>
    </source>
</evidence>
<sequence>MDSEASGHQYLSYEEFGRAFFEIAVSEARVRAAVASIAGEPFEVGPMAQGPGKIAKVTAKVQILDPIVTRNAGETITFDIQVPLAIDLLIDLKLDKSRFNVAGNINLKATARAAAPLQLIIDVAPPGPSDITVDVSSNTIRGELLRILAGVDQLISRFIAKYVADEVDNPKAMAARTIDVAHRLDSAWTGV</sequence>
<name>A0A0E3XMW1_MYCCH</name>
<dbReference type="EMBL" id="MLHW01000019">
    <property type="protein sequence ID" value="OHT47982.1"/>
    <property type="molecule type" value="Genomic_DNA"/>
</dbReference>